<protein>
    <recommendedName>
        <fullName evidence="4">Pentatricopeptide repeat-containing protein</fullName>
    </recommendedName>
</protein>
<dbReference type="InterPro" id="IPR002885">
    <property type="entry name" value="PPR_rpt"/>
</dbReference>
<dbReference type="PROSITE" id="PS51257">
    <property type="entry name" value="PROKAR_LIPOPROTEIN"/>
    <property type="match status" value="1"/>
</dbReference>
<reference evidence="2" key="1">
    <citation type="submission" date="2021-01" db="EMBL/GenBank/DDBJ databases">
        <title>Adiantum capillus-veneris genome.</title>
        <authorList>
            <person name="Fang Y."/>
            <person name="Liao Q."/>
        </authorList>
    </citation>
    <scope>NUCLEOTIDE SEQUENCE</scope>
    <source>
        <strain evidence="2">H3</strain>
        <tissue evidence="2">Leaf</tissue>
    </source>
</reference>
<gene>
    <name evidence="2" type="ORF">GOP47_0000066</name>
</gene>
<proteinExistence type="predicted"/>
<dbReference type="InterPro" id="IPR046848">
    <property type="entry name" value="E_motif"/>
</dbReference>
<dbReference type="Pfam" id="PF20431">
    <property type="entry name" value="E_motif"/>
    <property type="match status" value="1"/>
</dbReference>
<dbReference type="GO" id="GO:0003723">
    <property type="term" value="F:RNA binding"/>
    <property type="evidence" value="ECO:0007669"/>
    <property type="project" value="InterPro"/>
</dbReference>
<dbReference type="Proteomes" id="UP000886520">
    <property type="component" value="Chromosome 1"/>
</dbReference>
<keyword evidence="3" id="KW-1185">Reference proteome</keyword>
<evidence type="ECO:0000313" key="3">
    <source>
        <dbReference type="Proteomes" id="UP000886520"/>
    </source>
</evidence>
<dbReference type="PANTHER" id="PTHR47926">
    <property type="entry name" value="PENTATRICOPEPTIDE REPEAT-CONTAINING PROTEIN"/>
    <property type="match status" value="1"/>
</dbReference>
<organism evidence="2 3">
    <name type="scientific">Adiantum capillus-veneris</name>
    <name type="common">Maidenhair fern</name>
    <dbReference type="NCBI Taxonomy" id="13818"/>
    <lineage>
        <taxon>Eukaryota</taxon>
        <taxon>Viridiplantae</taxon>
        <taxon>Streptophyta</taxon>
        <taxon>Embryophyta</taxon>
        <taxon>Tracheophyta</taxon>
        <taxon>Polypodiopsida</taxon>
        <taxon>Polypodiidae</taxon>
        <taxon>Polypodiales</taxon>
        <taxon>Pteridineae</taxon>
        <taxon>Pteridaceae</taxon>
        <taxon>Vittarioideae</taxon>
        <taxon>Adiantum</taxon>
    </lineage>
</organism>
<evidence type="ECO:0008006" key="4">
    <source>
        <dbReference type="Google" id="ProtNLM"/>
    </source>
</evidence>
<dbReference type="Pfam" id="PF01535">
    <property type="entry name" value="PPR"/>
    <property type="match status" value="2"/>
</dbReference>
<keyword evidence="1" id="KW-0677">Repeat</keyword>
<dbReference type="EMBL" id="JABFUD020000001">
    <property type="protein sequence ID" value="KAI5083897.1"/>
    <property type="molecule type" value="Genomic_DNA"/>
</dbReference>
<accession>A0A9D4VCV4</accession>
<dbReference type="OrthoDB" id="185373at2759"/>
<evidence type="ECO:0000256" key="1">
    <source>
        <dbReference type="ARBA" id="ARBA00022737"/>
    </source>
</evidence>
<comment type="caution">
    <text evidence="2">The sequence shown here is derived from an EMBL/GenBank/DDBJ whole genome shotgun (WGS) entry which is preliminary data.</text>
</comment>
<dbReference type="Gene3D" id="1.25.40.10">
    <property type="entry name" value="Tetratricopeptide repeat domain"/>
    <property type="match status" value="1"/>
</dbReference>
<dbReference type="AlphaFoldDB" id="A0A9D4VCV4"/>
<evidence type="ECO:0000313" key="2">
    <source>
        <dbReference type="EMBL" id="KAI5083897.1"/>
    </source>
</evidence>
<dbReference type="InterPro" id="IPR046960">
    <property type="entry name" value="PPR_At4g14850-like_plant"/>
</dbReference>
<dbReference type="NCBIfam" id="TIGR00756">
    <property type="entry name" value="PPR"/>
    <property type="match status" value="1"/>
</dbReference>
<dbReference type="GO" id="GO:0009451">
    <property type="term" value="P:RNA modification"/>
    <property type="evidence" value="ECO:0007669"/>
    <property type="project" value="InterPro"/>
</dbReference>
<dbReference type="InterPro" id="IPR011990">
    <property type="entry name" value="TPR-like_helical_dom_sf"/>
</dbReference>
<dbReference type="PANTHER" id="PTHR47926:SF382">
    <property type="entry name" value="PENTACOTRIPEPTIDE-REPEAT REGION OF PRORP DOMAIN-CONTAINING PROTEIN"/>
    <property type="match status" value="1"/>
</dbReference>
<name>A0A9D4VCV4_ADICA</name>
<sequence length="170" mass="19208">MFDRLVEDNKVPLSVTFVGILCACSHSGLVDKGLEYFRSMSGDYDIIPTLIHHNCMIDLMGRAGQLDRALAFMAETPHFPTMEMWLAVLGACRKWGNVELGRQAFKHALLVDETEGAAYICMSNIYADAGMLDDARKVEALRIQKQAWKEKQTDLWLNLNEYTHAIPDLN</sequence>